<feature type="compositionally biased region" description="Basic and acidic residues" evidence="1">
    <location>
        <begin position="107"/>
        <end position="135"/>
    </location>
</feature>
<name>A0A543INP2_9ACTN</name>
<evidence type="ECO:0000313" key="3">
    <source>
        <dbReference type="Proteomes" id="UP000316706"/>
    </source>
</evidence>
<dbReference type="Proteomes" id="UP000316706">
    <property type="component" value="Unassembled WGS sequence"/>
</dbReference>
<dbReference type="EMBL" id="VFPO01000001">
    <property type="protein sequence ID" value="TQM72206.1"/>
    <property type="molecule type" value="Genomic_DNA"/>
</dbReference>
<dbReference type="AlphaFoldDB" id="A0A543INP2"/>
<proteinExistence type="predicted"/>
<keyword evidence="3" id="KW-1185">Reference proteome</keyword>
<feature type="region of interest" description="Disordered" evidence="1">
    <location>
        <begin position="235"/>
        <end position="254"/>
    </location>
</feature>
<gene>
    <name evidence="2" type="ORF">FHX41_6000</name>
</gene>
<evidence type="ECO:0000313" key="2">
    <source>
        <dbReference type="EMBL" id="TQM72206.1"/>
    </source>
</evidence>
<comment type="caution">
    <text evidence="2">The sequence shown here is derived from an EMBL/GenBank/DDBJ whole genome shotgun (WGS) entry which is preliminary data.</text>
</comment>
<evidence type="ECO:0000256" key="1">
    <source>
        <dbReference type="SAM" id="MobiDB-lite"/>
    </source>
</evidence>
<feature type="compositionally biased region" description="Low complexity" evidence="1">
    <location>
        <begin position="84"/>
        <end position="96"/>
    </location>
</feature>
<accession>A0A543INP2</accession>
<feature type="region of interest" description="Disordered" evidence="1">
    <location>
        <begin position="25"/>
        <end position="150"/>
    </location>
</feature>
<organism evidence="2 3">
    <name type="scientific">Actinomadura hallensis</name>
    <dbReference type="NCBI Taxonomy" id="337895"/>
    <lineage>
        <taxon>Bacteria</taxon>
        <taxon>Bacillati</taxon>
        <taxon>Actinomycetota</taxon>
        <taxon>Actinomycetes</taxon>
        <taxon>Streptosporangiales</taxon>
        <taxon>Thermomonosporaceae</taxon>
        <taxon>Actinomadura</taxon>
    </lineage>
</organism>
<sequence>MKPRAHHPQLNGHAHTIAEDIALYEPTRTPPGHGQRVLVPRRGPRTPMPITLSNHSSPPPVAGAGPGSLACAPERRWRSSPTSTDRTTGRAAGTRRLPVADVVGDSSRIEPAEDADLRPYHLDGRRNRSQEEHTGHAAVAAAGQPPVPARGLPMLTVPNRQAAEPPRRRIATLPNRHAAEPPRCRTAALPDGDARPHARFLGHALQQVVQLLPPPWPPSPFRTVGVHRLAQQRPVDRGTAVEGRRLGGCGGRPGRLFGLAGGVRPGRWP</sequence>
<reference evidence="2 3" key="1">
    <citation type="submission" date="2019-06" db="EMBL/GenBank/DDBJ databases">
        <title>Sequencing the genomes of 1000 actinobacteria strains.</title>
        <authorList>
            <person name="Klenk H.-P."/>
        </authorList>
    </citation>
    <scope>NUCLEOTIDE SEQUENCE [LARGE SCALE GENOMIC DNA]</scope>
    <source>
        <strain evidence="2 3">DSM 45043</strain>
    </source>
</reference>
<protein>
    <submittedName>
        <fullName evidence="2">Uncharacterized protein</fullName>
    </submittedName>
</protein>